<dbReference type="InterPro" id="IPR046960">
    <property type="entry name" value="PPR_At4g14850-like_plant"/>
</dbReference>
<dbReference type="InterPro" id="IPR032867">
    <property type="entry name" value="DYW_dom"/>
</dbReference>
<dbReference type="Pfam" id="PF20431">
    <property type="entry name" value="E_motif"/>
    <property type="match status" value="1"/>
</dbReference>
<dbReference type="AlphaFoldDB" id="A0A835HZ57"/>
<evidence type="ECO:0000259" key="3">
    <source>
        <dbReference type="Pfam" id="PF14432"/>
    </source>
</evidence>
<feature type="repeat" description="PPR" evidence="2">
    <location>
        <begin position="226"/>
        <end position="260"/>
    </location>
</feature>
<dbReference type="PANTHER" id="PTHR47926">
    <property type="entry name" value="PENTATRICOPEPTIDE REPEAT-CONTAINING PROTEIN"/>
    <property type="match status" value="1"/>
</dbReference>
<feature type="repeat" description="PPR" evidence="2">
    <location>
        <begin position="125"/>
        <end position="159"/>
    </location>
</feature>
<sequence length="538" mass="59765">MYSKCNLVEKARQVFDESPEWKRPIVCYNALLSGYVLNSQFFDALLLFKEMCCDGVCFSDVTMVGVIPACVFPDYVKFGLCLHGLSVKCGFDMDSSVGNCLLTMYVRYGMLDLARRLFDAMHRKDLVSWNAMISGYAQNGLATNVLDLYNVMGSSGVEPDPVTFVSVLSCCAHLGAHSIGCEVEKRIASGGFGFNSHLRNALINMYARCGNLIRAQNLFDEMPEKNIISWTAIIAGYGMHGHGETAVKLFNEMLLTGIRPDGAAFVSVLSASSHAGLTNKGLEYFFGMEKHYGVKPGREHFACVVDLLGRAGRLEEARELIASMPMDADGAVWGALLGACKIHRNVKVAELAFEHVIQLEPTNVGYYVLLSNIYSEAENLEGVAKVRVMMRKKNLRKEPGCSYVEHRGKVHLFIVGDRAHPQTSEIYRMLNRLEGLIDVLNSKKNGNIVGVKKTDNESETEDIISETGVHSEKLAIAFALLNTEIGMEIVVMKNLRVCGDCHLFIKLVSKIVNREIIVRDPSRFHQFKDGVCSCNDYW</sequence>
<dbReference type="FunFam" id="1.25.40.10:FF:000073">
    <property type="entry name" value="Pentatricopeptide repeat-containing protein chloroplastic"/>
    <property type="match status" value="1"/>
</dbReference>
<dbReference type="InterPro" id="IPR046848">
    <property type="entry name" value="E_motif"/>
</dbReference>
<evidence type="ECO:0000256" key="1">
    <source>
        <dbReference type="ARBA" id="ARBA00022737"/>
    </source>
</evidence>
<feature type="domain" description="DYW" evidence="3">
    <location>
        <begin position="456"/>
        <end position="538"/>
    </location>
</feature>
<dbReference type="InterPro" id="IPR002885">
    <property type="entry name" value="PPR_rpt"/>
</dbReference>
<proteinExistence type="predicted"/>
<gene>
    <name evidence="4" type="ORF">IFM89_000086</name>
</gene>
<dbReference type="Pfam" id="PF13041">
    <property type="entry name" value="PPR_2"/>
    <property type="match status" value="2"/>
</dbReference>
<evidence type="ECO:0000313" key="5">
    <source>
        <dbReference type="Proteomes" id="UP000631114"/>
    </source>
</evidence>
<dbReference type="OrthoDB" id="1487578at2759"/>
<keyword evidence="5" id="KW-1185">Reference proteome</keyword>
<dbReference type="Pfam" id="PF01535">
    <property type="entry name" value="PPR"/>
    <property type="match status" value="2"/>
</dbReference>
<dbReference type="PROSITE" id="PS51375">
    <property type="entry name" value="PPR"/>
    <property type="match status" value="3"/>
</dbReference>
<dbReference type="GO" id="GO:0008270">
    <property type="term" value="F:zinc ion binding"/>
    <property type="evidence" value="ECO:0007669"/>
    <property type="project" value="InterPro"/>
</dbReference>
<protein>
    <recommendedName>
        <fullName evidence="3">DYW domain-containing protein</fullName>
    </recommendedName>
</protein>
<dbReference type="GO" id="GO:0009451">
    <property type="term" value="P:RNA modification"/>
    <property type="evidence" value="ECO:0007669"/>
    <property type="project" value="InterPro"/>
</dbReference>
<name>A0A835HZ57_9MAGN</name>
<dbReference type="EMBL" id="JADFTS010000004">
    <property type="protein sequence ID" value="KAF9607739.1"/>
    <property type="molecule type" value="Genomic_DNA"/>
</dbReference>
<dbReference type="InterPro" id="IPR011990">
    <property type="entry name" value="TPR-like_helical_dom_sf"/>
</dbReference>
<comment type="caution">
    <text evidence="4">The sequence shown here is derived from an EMBL/GenBank/DDBJ whole genome shotgun (WGS) entry which is preliminary data.</text>
</comment>
<dbReference type="Proteomes" id="UP000631114">
    <property type="component" value="Unassembled WGS sequence"/>
</dbReference>
<dbReference type="PANTHER" id="PTHR47926:SF503">
    <property type="entry name" value="PENTATRICOPEPTIDE REPEAT-CONTAINING PROTEIN"/>
    <property type="match status" value="1"/>
</dbReference>
<dbReference type="NCBIfam" id="TIGR00756">
    <property type="entry name" value="PPR"/>
    <property type="match status" value="4"/>
</dbReference>
<dbReference type="GO" id="GO:0003729">
    <property type="term" value="F:mRNA binding"/>
    <property type="evidence" value="ECO:0007669"/>
    <property type="project" value="UniProtKB-ARBA"/>
</dbReference>
<keyword evidence="1" id="KW-0677">Repeat</keyword>
<dbReference type="Pfam" id="PF14432">
    <property type="entry name" value="DYW_deaminase"/>
    <property type="match status" value="1"/>
</dbReference>
<feature type="repeat" description="PPR" evidence="2">
    <location>
        <begin position="195"/>
        <end position="225"/>
    </location>
</feature>
<accession>A0A835HZ57</accession>
<dbReference type="Gene3D" id="1.25.40.10">
    <property type="entry name" value="Tetratricopeptide repeat domain"/>
    <property type="match status" value="3"/>
</dbReference>
<evidence type="ECO:0000256" key="2">
    <source>
        <dbReference type="PROSITE-ProRule" id="PRU00708"/>
    </source>
</evidence>
<organism evidence="4 5">
    <name type="scientific">Coptis chinensis</name>
    <dbReference type="NCBI Taxonomy" id="261450"/>
    <lineage>
        <taxon>Eukaryota</taxon>
        <taxon>Viridiplantae</taxon>
        <taxon>Streptophyta</taxon>
        <taxon>Embryophyta</taxon>
        <taxon>Tracheophyta</taxon>
        <taxon>Spermatophyta</taxon>
        <taxon>Magnoliopsida</taxon>
        <taxon>Ranunculales</taxon>
        <taxon>Ranunculaceae</taxon>
        <taxon>Coptidoideae</taxon>
        <taxon>Coptis</taxon>
    </lineage>
</organism>
<evidence type="ECO:0000313" key="4">
    <source>
        <dbReference type="EMBL" id="KAF9607739.1"/>
    </source>
</evidence>
<dbReference type="FunFam" id="1.25.40.10:FF:000090">
    <property type="entry name" value="Pentatricopeptide repeat-containing protein, chloroplastic"/>
    <property type="match status" value="1"/>
</dbReference>
<reference evidence="4 5" key="1">
    <citation type="submission" date="2020-10" db="EMBL/GenBank/DDBJ databases">
        <title>The Coptis chinensis genome and diversification of protoberbering-type alkaloids.</title>
        <authorList>
            <person name="Wang B."/>
            <person name="Shu S."/>
            <person name="Song C."/>
            <person name="Liu Y."/>
        </authorList>
    </citation>
    <scope>NUCLEOTIDE SEQUENCE [LARGE SCALE GENOMIC DNA]</scope>
    <source>
        <strain evidence="4">HL-2020</strain>
        <tissue evidence="4">Leaf</tissue>
    </source>
</reference>